<dbReference type="SUPFAM" id="SSF53335">
    <property type="entry name" value="S-adenosyl-L-methionine-dependent methyltransferases"/>
    <property type="match status" value="1"/>
</dbReference>
<proteinExistence type="inferred from homology"/>
<dbReference type="GO" id="GO:0003677">
    <property type="term" value="F:DNA binding"/>
    <property type="evidence" value="ECO:0007669"/>
    <property type="project" value="InterPro"/>
</dbReference>
<dbReference type="AlphaFoldDB" id="A0A240ANB9"/>
<feature type="domain" description="DNA methylase adenine-specific" evidence="2">
    <location>
        <begin position="98"/>
        <end position="182"/>
    </location>
</feature>
<dbReference type="EMBL" id="LT906479">
    <property type="protein sequence ID" value="SNV84614.1"/>
    <property type="molecule type" value="Genomic_DNA"/>
</dbReference>
<name>A0A240ANB9_SERFI</name>
<gene>
    <name evidence="3" type="ORF">SAMEA4384070_00411</name>
</gene>
<protein>
    <submittedName>
        <fullName evidence="3">Type I restriction-modification system methyltransferase subunit</fullName>
    </submittedName>
</protein>
<dbReference type="GeneID" id="75025601"/>
<evidence type="ECO:0000256" key="1">
    <source>
        <dbReference type="ARBA" id="ARBA00006594"/>
    </source>
</evidence>
<dbReference type="Gene3D" id="3.40.50.150">
    <property type="entry name" value="Vaccinia Virus protein VP39"/>
    <property type="match status" value="1"/>
</dbReference>
<dbReference type="GO" id="GO:0008170">
    <property type="term" value="F:N-methyltransferase activity"/>
    <property type="evidence" value="ECO:0007669"/>
    <property type="project" value="InterPro"/>
</dbReference>
<keyword evidence="3" id="KW-0808">Transferase</keyword>
<keyword evidence="4" id="KW-1185">Reference proteome</keyword>
<dbReference type="KEGG" id="sfj:SAMEA4384070_0411"/>
<dbReference type="PRINTS" id="PR00507">
    <property type="entry name" value="N12N6MTFRASE"/>
</dbReference>
<reference evidence="3 4" key="1">
    <citation type="submission" date="2017-06" db="EMBL/GenBank/DDBJ databases">
        <authorList>
            <consortium name="Pathogen Informatics"/>
        </authorList>
    </citation>
    <scope>NUCLEOTIDE SEQUENCE [LARGE SCALE GENOMIC DNA]</scope>
    <source>
        <strain evidence="3 4">NCTC12148</strain>
    </source>
</reference>
<comment type="similarity">
    <text evidence="1">Belongs to the N(4)/N(6)-methyltransferase family.</text>
</comment>
<dbReference type="Pfam" id="PF02384">
    <property type="entry name" value="N6_Mtase"/>
    <property type="match status" value="1"/>
</dbReference>
<sequence length="226" mass="25672">MLTFSEAQKQFVGLFGQTARYHHRYKVFSDFVQCGAIAMHNRFCPDERLEKQYLTIIKGYEREDVERLAHLLALVRIALNAQACDFLGMTFMQLELGDKHRGQFFTPWSVASMMAKLQFTGLKQQLQTQPFVTISEPGCGAGGMMIAAAVEMQTLGYEPSQHMWVSCVDIDVVAVSMAYIQLSSLGIPGEIVLGNVLANERRLVMYTPMHWLEKWPVRIQQYHSGN</sequence>
<dbReference type="Proteomes" id="UP000215134">
    <property type="component" value="Chromosome 1"/>
</dbReference>
<organism evidence="3 4">
    <name type="scientific">Serratia ficaria</name>
    <dbReference type="NCBI Taxonomy" id="61651"/>
    <lineage>
        <taxon>Bacteria</taxon>
        <taxon>Pseudomonadati</taxon>
        <taxon>Pseudomonadota</taxon>
        <taxon>Gammaproteobacteria</taxon>
        <taxon>Enterobacterales</taxon>
        <taxon>Yersiniaceae</taxon>
        <taxon>Serratia</taxon>
    </lineage>
</organism>
<evidence type="ECO:0000313" key="4">
    <source>
        <dbReference type="Proteomes" id="UP000215134"/>
    </source>
</evidence>
<evidence type="ECO:0000259" key="2">
    <source>
        <dbReference type="Pfam" id="PF02384"/>
    </source>
</evidence>
<dbReference type="InterPro" id="IPR003356">
    <property type="entry name" value="DNA_methylase_A-5"/>
</dbReference>
<evidence type="ECO:0000313" key="3">
    <source>
        <dbReference type="EMBL" id="SNV84614.1"/>
    </source>
</evidence>
<dbReference type="GO" id="GO:0032259">
    <property type="term" value="P:methylation"/>
    <property type="evidence" value="ECO:0007669"/>
    <property type="project" value="UniProtKB-KW"/>
</dbReference>
<keyword evidence="3" id="KW-0489">Methyltransferase</keyword>
<dbReference type="InterPro" id="IPR029063">
    <property type="entry name" value="SAM-dependent_MTases_sf"/>
</dbReference>
<dbReference type="RefSeq" id="WP_167387231.1">
    <property type="nucleotide sequence ID" value="NZ_CAMIQD010000003.1"/>
</dbReference>
<accession>A0A240ANB9</accession>